<reference evidence="2" key="2">
    <citation type="submission" date="2023-06" db="EMBL/GenBank/DDBJ databases">
        <authorList>
            <person name="Swenson N.G."/>
            <person name="Wegrzyn J.L."/>
            <person name="Mcevoy S.L."/>
        </authorList>
    </citation>
    <scope>NUCLEOTIDE SEQUENCE</scope>
    <source>
        <strain evidence="2">NS2018</strain>
        <tissue evidence="2">Leaf</tissue>
    </source>
</reference>
<evidence type="ECO:0000313" key="2">
    <source>
        <dbReference type="EMBL" id="KAK0586989.1"/>
    </source>
</evidence>
<sequence length="142" mass="15663">MEATNRGFWKINIDTASYYNERLIGLGMIIHDSVGKVKFAAAQKLVALVSPFMAEALVVRNGIQMDYEADLVPFQIEFDSLQVVDLVRKGIPFAVDVGPVIAKISKALQSLPRCFIDHVPCKGNVAAHSLARKALSLESDYR</sequence>
<dbReference type="Gene3D" id="3.30.420.10">
    <property type="entry name" value="Ribonuclease H-like superfamily/Ribonuclease H"/>
    <property type="match status" value="1"/>
</dbReference>
<comment type="caution">
    <text evidence="2">The sequence shown here is derived from an EMBL/GenBank/DDBJ whole genome shotgun (WGS) entry which is preliminary data.</text>
</comment>
<dbReference type="GO" id="GO:0004523">
    <property type="term" value="F:RNA-DNA hybrid ribonuclease activity"/>
    <property type="evidence" value="ECO:0007669"/>
    <property type="project" value="InterPro"/>
</dbReference>
<dbReference type="CDD" id="cd06222">
    <property type="entry name" value="RNase_H_like"/>
    <property type="match status" value="1"/>
</dbReference>
<feature type="domain" description="RNase H type-1" evidence="1">
    <location>
        <begin position="14"/>
        <end position="134"/>
    </location>
</feature>
<reference evidence="2" key="1">
    <citation type="journal article" date="2022" name="Plant J.">
        <title>Strategies of tolerance reflected in two North American maple genomes.</title>
        <authorList>
            <person name="McEvoy S.L."/>
            <person name="Sezen U.U."/>
            <person name="Trouern-Trend A."/>
            <person name="McMahon S.M."/>
            <person name="Schaberg P.G."/>
            <person name="Yang J."/>
            <person name="Wegrzyn J.L."/>
            <person name="Swenson N.G."/>
        </authorList>
    </citation>
    <scope>NUCLEOTIDE SEQUENCE</scope>
    <source>
        <strain evidence="2">NS2018</strain>
    </source>
</reference>
<protein>
    <recommendedName>
        <fullName evidence="1">RNase H type-1 domain-containing protein</fullName>
    </recommendedName>
</protein>
<proteinExistence type="predicted"/>
<dbReference type="InterPro" id="IPR036397">
    <property type="entry name" value="RNaseH_sf"/>
</dbReference>
<dbReference type="PANTHER" id="PTHR47723:SF21">
    <property type="entry name" value="POLYNUCLEOTIDYL TRANSFERASE, RIBONUCLEASE H-LIKE SUPERFAMILY PROTEIN"/>
    <property type="match status" value="1"/>
</dbReference>
<dbReference type="InterPro" id="IPR002156">
    <property type="entry name" value="RNaseH_domain"/>
</dbReference>
<name>A0AA39VIY7_ACESA</name>
<dbReference type="Pfam" id="PF13456">
    <property type="entry name" value="RVT_3"/>
    <property type="match status" value="1"/>
</dbReference>
<evidence type="ECO:0000313" key="3">
    <source>
        <dbReference type="Proteomes" id="UP001168877"/>
    </source>
</evidence>
<keyword evidence="3" id="KW-1185">Reference proteome</keyword>
<dbReference type="InterPro" id="IPR012337">
    <property type="entry name" value="RNaseH-like_sf"/>
</dbReference>
<gene>
    <name evidence="2" type="ORF">LWI29_015756</name>
</gene>
<accession>A0AA39VIY7</accession>
<dbReference type="GO" id="GO:0003676">
    <property type="term" value="F:nucleic acid binding"/>
    <property type="evidence" value="ECO:0007669"/>
    <property type="project" value="InterPro"/>
</dbReference>
<dbReference type="Proteomes" id="UP001168877">
    <property type="component" value="Unassembled WGS sequence"/>
</dbReference>
<dbReference type="PANTHER" id="PTHR47723">
    <property type="entry name" value="OS05G0353850 PROTEIN"/>
    <property type="match status" value="1"/>
</dbReference>
<dbReference type="SUPFAM" id="SSF53098">
    <property type="entry name" value="Ribonuclease H-like"/>
    <property type="match status" value="1"/>
</dbReference>
<evidence type="ECO:0000259" key="1">
    <source>
        <dbReference type="Pfam" id="PF13456"/>
    </source>
</evidence>
<dbReference type="AlphaFoldDB" id="A0AA39VIY7"/>
<dbReference type="InterPro" id="IPR044730">
    <property type="entry name" value="RNase_H-like_dom_plant"/>
</dbReference>
<organism evidence="2 3">
    <name type="scientific">Acer saccharum</name>
    <name type="common">Sugar maple</name>
    <dbReference type="NCBI Taxonomy" id="4024"/>
    <lineage>
        <taxon>Eukaryota</taxon>
        <taxon>Viridiplantae</taxon>
        <taxon>Streptophyta</taxon>
        <taxon>Embryophyta</taxon>
        <taxon>Tracheophyta</taxon>
        <taxon>Spermatophyta</taxon>
        <taxon>Magnoliopsida</taxon>
        <taxon>eudicotyledons</taxon>
        <taxon>Gunneridae</taxon>
        <taxon>Pentapetalae</taxon>
        <taxon>rosids</taxon>
        <taxon>malvids</taxon>
        <taxon>Sapindales</taxon>
        <taxon>Sapindaceae</taxon>
        <taxon>Hippocastanoideae</taxon>
        <taxon>Acereae</taxon>
        <taxon>Acer</taxon>
    </lineage>
</organism>
<dbReference type="EMBL" id="JAUESC010000382">
    <property type="protein sequence ID" value="KAK0586989.1"/>
    <property type="molecule type" value="Genomic_DNA"/>
</dbReference>
<dbReference type="InterPro" id="IPR053151">
    <property type="entry name" value="RNase_H-like"/>
</dbReference>